<dbReference type="EMBL" id="JAODUP010000316">
    <property type="protein sequence ID" value="KAK2152829.1"/>
    <property type="molecule type" value="Genomic_DNA"/>
</dbReference>
<keyword evidence="2" id="KW-1185">Reference proteome</keyword>
<evidence type="ECO:0000313" key="1">
    <source>
        <dbReference type="EMBL" id="KAK2152829.1"/>
    </source>
</evidence>
<proteinExistence type="predicted"/>
<dbReference type="Proteomes" id="UP001208570">
    <property type="component" value="Unassembled WGS sequence"/>
</dbReference>
<reference evidence="1" key="1">
    <citation type="journal article" date="2023" name="Mol. Biol. Evol.">
        <title>Third-Generation Sequencing Reveals the Adaptive Role of the Epigenome in Three Deep-Sea Polychaetes.</title>
        <authorList>
            <person name="Perez M."/>
            <person name="Aroh O."/>
            <person name="Sun Y."/>
            <person name="Lan Y."/>
            <person name="Juniper S.K."/>
            <person name="Young C.R."/>
            <person name="Angers B."/>
            <person name="Qian P.Y."/>
        </authorList>
    </citation>
    <scope>NUCLEOTIDE SEQUENCE</scope>
    <source>
        <strain evidence="1">P08H-3</strain>
    </source>
</reference>
<dbReference type="AlphaFoldDB" id="A0AAD9N3E9"/>
<comment type="caution">
    <text evidence="1">The sequence shown here is derived from an EMBL/GenBank/DDBJ whole genome shotgun (WGS) entry which is preliminary data.</text>
</comment>
<organism evidence="1 2">
    <name type="scientific">Paralvinella palmiformis</name>
    <dbReference type="NCBI Taxonomy" id="53620"/>
    <lineage>
        <taxon>Eukaryota</taxon>
        <taxon>Metazoa</taxon>
        <taxon>Spiralia</taxon>
        <taxon>Lophotrochozoa</taxon>
        <taxon>Annelida</taxon>
        <taxon>Polychaeta</taxon>
        <taxon>Sedentaria</taxon>
        <taxon>Canalipalpata</taxon>
        <taxon>Terebellida</taxon>
        <taxon>Terebelliformia</taxon>
        <taxon>Alvinellidae</taxon>
        <taxon>Paralvinella</taxon>
    </lineage>
</organism>
<sequence length="194" mass="21688">MKNRRSNRTGQKGQEKLADIYIRLETRRYKSNLDTDSLSFIADSDDPLLISDTDLPPSGSYVRPFLEPHPTAQKKDIPLAKLNPFAIEKGIKGLAGTPASVRRLRSGDLHSDCLLRSTVLAHCTIKVVPHRSMNSRKGVIRCRDLADTSEEDILENLSAQGITEVRKIRVQRDGRRINTGTIILTFGLPSFLPQ</sequence>
<gene>
    <name evidence="1" type="ORF">LSH36_316g00005</name>
</gene>
<protein>
    <submittedName>
        <fullName evidence="1">Uncharacterized protein</fullName>
    </submittedName>
</protein>
<name>A0AAD9N3E9_9ANNE</name>
<accession>A0AAD9N3E9</accession>
<evidence type="ECO:0000313" key="2">
    <source>
        <dbReference type="Proteomes" id="UP001208570"/>
    </source>
</evidence>